<sequence length="191" mass="21736">MEGFFLQMDELIDILHEDGSATGTSQMKSIAHAKGLFHATVHIWFFTKRGQILLQKRSITKDTFPGLWDVSVAGHIGFGETALYTAIREVKEEIGLDIKKEQLIKIGIFKSVQNHSNTLLDCEFHHTYISELCVPVTSLIKQQSEVDDLKLMSLETFQTKVENINTKQYVPHSLQYYSTIIKAIQHELLEG</sequence>
<evidence type="ECO:0000313" key="4">
    <source>
        <dbReference type="Proteomes" id="UP001168579"/>
    </source>
</evidence>
<dbReference type="PANTHER" id="PTHR10885:SF0">
    <property type="entry name" value="ISOPENTENYL-DIPHOSPHATE DELTA-ISOMERASE"/>
    <property type="match status" value="1"/>
</dbReference>
<dbReference type="InterPro" id="IPR020084">
    <property type="entry name" value="NUDIX_hydrolase_CS"/>
</dbReference>
<reference evidence="3" key="2">
    <citation type="submission" date="2023-06" db="EMBL/GenBank/DDBJ databases">
        <authorList>
            <person name="Lucena T."/>
            <person name="Sun Q."/>
        </authorList>
    </citation>
    <scope>NUCLEOTIDE SEQUENCE</scope>
    <source>
        <strain evidence="3">CECT 8869</strain>
    </source>
</reference>
<dbReference type="SUPFAM" id="SSF55811">
    <property type="entry name" value="Nudix"/>
    <property type="match status" value="1"/>
</dbReference>
<comment type="caution">
    <text evidence="3">The sequence shown here is derived from an EMBL/GenBank/DDBJ whole genome shotgun (WGS) entry which is preliminary data.</text>
</comment>
<keyword evidence="1" id="KW-0378">Hydrolase</keyword>
<accession>A0ABT8RJW3</accession>
<evidence type="ECO:0000256" key="1">
    <source>
        <dbReference type="ARBA" id="ARBA00022801"/>
    </source>
</evidence>
<dbReference type="RefSeq" id="WP_304434447.1">
    <property type="nucleotide sequence ID" value="NZ_JAUKUC010000001.1"/>
</dbReference>
<dbReference type="PANTHER" id="PTHR10885">
    <property type="entry name" value="ISOPENTENYL-DIPHOSPHATE DELTA-ISOMERASE"/>
    <property type="match status" value="1"/>
</dbReference>
<dbReference type="CDD" id="cd04692">
    <property type="entry name" value="NUDIX_Hydrolase"/>
    <property type="match status" value="1"/>
</dbReference>
<reference evidence="3" key="1">
    <citation type="journal article" date="2014" name="Int. J. Syst. Evol. Microbiol.">
        <title>Complete genome of a new Firmicutes species belonging to the dominant human colonic microbiota ('Ruminococcus bicirculans') reveals two chromosomes and a selective capacity to utilize plant glucans.</title>
        <authorList>
            <consortium name="NISC Comparative Sequencing Program"/>
            <person name="Wegmann U."/>
            <person name="Louis P."/>
            <person name="Goesmann A."/>
            <person name="Henrissat B."/>
            <person name="Duncan S.H."/>
            <person name="Flint H.J."/>
        </authorList>
    </citation>
    <scope>NUCLEOTIDE SEQUENCE</scope>
    <source>
        <strain evidence="3">CECT 8869</strain>
    </source>
</reference>
<dbReference type="Pfam" id="PF00293">
    <property type="entry name" value="NUDIX"/>
    <property type="match status" value="1"/>
</dbReference>
<keyword evidence="4" id="KW-1185">Reference proteome</keyword>
<gene>
    <name evidence="3" type="ORF">Q2T41_01275</name>
</gene>
<dbReference type="PROSITE" id="PS51462">
    <property type="entry name" value="NUDIX"/>
    <property type="match status" value="1"/>
</dbReference>
<feature type="domain" description="Nudix hydrolase" evidence="2">
    <location>
        <begin position="36"/>
        <end position="182"/>
    </location>
</feature>
<dbReference type="Proteomes" id="UP001168579">
    <property type="component" value="Unassembled WGS sequence"/>
</dbReference>
<dbReference type="PROSITE" id="PS00893">
    <property type="entry name" value="NUDIX_BOX"/>
    <property type="match status" value="1"/>
</dbReference>
<proteinExistence type="predicted"/>
<dbReference type="InterPro" id="IPR000086">
    <property type="entry name" value="NUDIX_hydrolase_dom"/>
</dbReference>
<name>A0ABT8RJW3_9FLAO</name>
<dbReference type="InterPro" id="IPR015797">
    <property type="entry name" value="NUDIX_hydrolase-like_dom_sf"/>
</dbReference>
<dbReference type="EMBL" id="JAUKUC010000001">
    <property type="protein sequence ID" value="MDO1511294.1"/>
    <property type="molecule type" value="Genomic_DNA"/>
</dbReference>
<organism evidence="3 4">
    <name type="scientific">Maribacter confluentis</name>
    <dbReference type="NCBI Taxonomy" id="1656093"/>
    <lineage>
        <taxon>Bacteria</taxon>
        <taxon>Pseudomonadati</taxon>
        <taxon>Bacteroidota</taxon>
        <taxon>Flavobacteriia</taxon>
        <taxon>Flavobacteriales</taxon>
        <taxon>Flavobacteriaceae</taxon>
        <taxon>Maribacter</taxon>
    </lineage>
</organism>
<dbReference type="Gene3D" id="3.90.79.10">
    <property type="entry name" value="Nucleoside Triphosphate Pyrophosphohydrolase"/>
    <property type="match status" value="1"/>
</dbReference>
<evidence type="ECO:0000259" key="2">
    <source>
        <dbReference type="PROSITE" id="PS51462"/>
    </source>
</evidence>
<evidence type="ECO:0000313" key="3">
    <source>
        <dbReference type="EMBL" id="MDO1511294.1"/>
    </source>
</evidence>
<protein>
    <submittedName>
        <fullName evidence="3">NUDIX domain-containing protein</fullName>
    </submittedName>
</protein>